<keyword evidence="3" id="KW-1185">Reference proteome</keyword>
<accession>A0ABR9QSR3</accession>
<dbReference type="RefSeq" id="WP_193529176.1">
    <property type="nucleotide sequence ID" value="NZ_JADCJZ010000001.1"/>
</dbReference>
<evidence type="ECO:0000313" key="2">
    <source>
        <dbReference type="EMBL" id="MBE5023762.1"/>
    </source>
</evidence>
<sequence>MGGPDDRNGIVWLEDGHEAAFEPATPPRPWLEESLEWGAKSDDSPPEPAGDGPAELVWL</sequence>
<protein>
    <submittedName>
        <fullName evidence="2">Uncharacterized protein</fullName>
    </submittedName>
</protein>
<name>A0ABR9QSR3_9ACTN</name>
<dbReference type="Proteomes" id="UP001194273">
    <property type="component" value="Unassembled WGS sequence"/>
</dbReference>
<evidence type="ECO:0000256" key="1">
    <source>
        <dbReference type="SAM" id="MobiDB-lite"/>
    </source>
</evidence>
<gene>
    <name evidence="2" type="ORF">INF26_02690</name>
</gene>
<evidence type="ECO:0000313" key="3">
    <source>
        <dbReference type="Proteomes" id="UP001194273"/>
    </source>
</evidence>
<dbReference type="EMBL" id="JADCJZ010000001">
    <property type="protein sequence ID" value="MBE5023762.1"/>
    <property type="molecule type" value="Genomic_DNA"/>
</dbReference>
<comment type="caution">
    <text evidence="2">The sequence shown here is derived from an EMBL/GenBank/DDBJ whole genome shotgun (WGS) entry which is preliminary data.</text>
</comment>
<organism evidence="2 3">
    <name type="scientific">Thermophilibacter gallinarum</name>
    <dbReference type="NCBI Taxonomy" id="2779357"/>
    <lineage>
        <taxon>Bacteria</taxon>
        <taxon>Bacillati</taxon>
        <taxon>Actinomycetota</taxon>
        <taxon>Coriobacteriia</taxon>
        <taxon>Coriobacteriales</taxon>
        <taxon>Atopobiaceae</taxon>
        <taxon>Thermophilibacter</taxon>
    </lineage>
</organism>
<feature type="region of interest" description="Disordered" evidence="1">
    <location>
        <begin position="35"/>
        <end position="59"/>
    </location>
</feature>
<reference evidence="2 3" key="1">
    <citation type="submission" date="2020-10" db="EMBL/GenBank/DDBJ databases">
        <title>ChiBAC.</title>
        <authorList>
            <person name="Zenner C."/>
            <person name="Hitch T.C.A."/>
            <person name="Clavel T."/>
        </authorList>
    </citation>
    <scope>NUCLEOTIDE SEQUENCE [LARGE SCALE GENOMIC DNA]</scope>
    <source>
        <strain evidence="2 3">DSM 107455</strain>
    </source>
</reference>
<proteinExistence type="predicted"/>